<keyword evidence="3" id="KW-1185">Reference proteome</keyword>
<organism evidence="2 3">
    <name type="scientific">Characodon lateralis</name>
    <dbReference type="NCBI Taxonomy" id="208331"/>
    <lineage>
        <taxon>Eukaryota</taxon>
        <taxon>Metazoa</taxon>
        <taxon>Chordata</taxon>
        <taxon>Craniata</taxon>
        <taxon>Vertebrata</taxon>
        <taxon>Euteleostomi</taxon>
        <taxon>Actinopterygii</taxon>
        <taxon>Neopterygii</taxon>
        <taxon>Teleostei</taxon>
        <taxon>Neoteleostei</taxon>
        <taxon>Acanthomorphata</taxon>
        <taxon>Ovalentaria</taxon>
        <taxon>Atherinomorphae</taxon>
        <taxon>Cyprinodontiformes</taxon>
        <taxon>Goodeidae</taxon>
        <taxon>Characodon</taxon>
    </lineage>
</organism>
<dbReference type="Proteomes" id="UP001352852">
    <property type="component" value="Unassembled WGS sequence"/>
</dbReference>
<evidence type="ECO:0000313" key="3">
    <source>
        <dbReference type="Proteomes" id="UP001352852"/>
    </source>
</evidence>
<keyword evidence="1" id="KW-0812">Transmembrane</keyword>
<dbReference type="EMBL" id="JAHUTJ010045824">
    <property type="protein sequence ID" value="MED6282333.1"/>
    <property type="molecule type" value="Genomic_DNA"/>
</dbReference>
<feature type="transmembrane region" description="Helical" evidence="1">
    <location>
        <begin position="108"/>
        <end position="130"/>
    </location>
</feature>
<evidence type="ECO:0000256" key="1">
    <source>
        <dbReference type="SAM" id="Phobius"/>
    </source>
</evidence>
<accession>A0ABU7E4Z2</accession>
<keyword evidence="1" id="KW-0472">Membrane</keyword>
<protein>
    <submittedName>
        <fullName evidence="2">Uncharacterized protein</fullName>
    </submittedName>
</protein>
<comment type="caution">
    <text evidence="2">The sequence shown here is derived from an EMBL/GenBank/DDBJ whole genome shotgun (WGS) entry which is preliminary data.</text>
</comment>
<evidence type="ECO:0000313" key="2">
    <source>
        <dbReference type="EMBL" id="MED6282333.1"/>
    </source>
</evidence>
<reference evidence="2 3" key="1">
    <citation type="submission" date="2021-06" db="EMBL/GenBank/DDBJ databases">
        <authorList>
            <person name="Palmer J.M."/>
        </authorList>
    </citation>
    <scope>NUCLEOTIDE SEQUENCE [LARGE SCALE GENOMIC DNA]</scope>
    <source>
        <strain evidence="2 3">CL_MEX2019</strain>
        <tissue evidence="2">Muscle</tissue>
    </source>
</reference>
<name>A0ABU7E4Z2_9TELE</name>
<sequence>MIAVLSNRILITSCRHINYMFDISTCSNLTAHKLDMETWSSLQEKENADGSISSGLCYRCACMSGCYIYICPHVLNKISTRCLFLISFSSYLQQTLLFPMLSPPGSPLSASLGTILLMFQLIVCDVYFVLVCNGALRYCCQSVVFGVCSSAAL</sequence>
<keyword evidence="1" id="KW-1133">Transmembrane helix</keyword>
<gene>
    <name evidence="2" type="ORF">CHARACLAT_031000</name>
</gene>
<proteinExistence type="predicted"/>